<dbReference type="GO" id="GO:0005759">
    <property type="term" value="C:mitochondrial matrix"/>
    <property type="evidence" value="ECO:0007669"/>
    <property type="project" value="TreeGrafter"/>
</dbReference>
<dbReference type="GO" id="GO:0051536">
    <property type="term" value="F:iron-sulfur cluster binding"/>
    <property type="evidence" value="ECO:0007669"/>
    <property type="project" value="UniProtKB-KW"/>
</dbReference>
<dbReference type="EMBL" id="LR877164">
    <property type="protein sequence ID" value="CAD2221162.1"/>
    <property type="molecule type" value="Genomic_DNA"/>
</dbReference>
<accession>S9TDB4</accession>
<evidence type="ECO:0000259" key="5">
    <source>
        <dbReference type="Pfam" id="PF00462"/>
    </source>
</evidence>
<name>S9TDB4_9TRYP</name>
<sequence length="191" mass="21055">MKRVLFTLLSTRSRLAVGAMAAGMPTSTAMTTTLYAGQCRRFVSTQPPGSVGGDVDDKEETHPDFQPRMVNSSLAEEEIVTIKKDINDTIQEEDLVVFIKGVPEAPMCAFSKKMIDVMDALGVEYTSFDVLAHPVVRTYVKEVSEWPTIPQLFVKGDFAGGIDIVLKMAESGELQMLLDQKGIKHRDQVSK</sequence>
<dbReference type="Proteomes" id="UP000515908">
    <property type="component" value="Chromosome 20"/>
</dbReference>
<keyword evidence="2" id="KW-0408">Iron</keyword>
<evidence type="ECO:0000256" key="2">
    <source>
        <dbReference type="ARBA" id="ARBA00023004"/>
    </source>
</evidence>
<dbReference type="VEuPathDB" id="TriTrypDB:ADEAN_000869300"/>
<dbReference type="Pfam" id="PF00462">
    <property type="entry name" value="Glutaredoxin"/>
    <property type="match status" value="1"/>
</dbReference>
<dbReference type="AlphaFoldDB" id="S9TDB4"/>
<evidence type="ECO:0000256" key="3">
    <source>
        <dbReference type="ARBA" id="ARBA00023014"/>
    </source>
</evidence>
<dbReference type="InterPro" id="IPR033658">
    <property type="entry name" value="GRX_PICOT-like"/>
</dbReference>
<organism evidence="6 7">
    <name type="scientific">Angomonas deanei</name>
    <dbReference type="NCBI Taxonomy" id="59799"/>
    <lineage>
        <taxon>Eukaryota</taxon>
        <taxon>Discoba</taxon>
        <taxon>Euglenozoa</taxon>
        <taxon>Kinetoplastea</taxon>
        <taxon>Metakinetoplastina</taxon>
        <taxon>Trypanosomatida</taxon>
        <taxon>Trypanosomatidae</taxon>
        <taxon>Strigomonadinae</taxon>
        <taxon>Angomonas</taxon>
    </lineage>
</organism>
<dbReference type="Gene3D" id="3.40.30.10">
    <property type="entry name" value="Glutaredoxin"/>
    <property type="match status" value="1"/>
</dbReference>
<evidence type="ECO:0000313" key="7">
    <source>
        <dbReference type="Proteomes" id="UP000515908"/>
    </source>
</evidence>
<dbReference type="PANTHER" id="PTHR10293:SF70">
    <property type="entry name" value="GLUTAREDOXIN-LIKE PROTEIN"/>
    <property type="match status" value="1"/>
</dbReference>
<dbReference type="PROSITE" id="PS51354">
    <property type="entry name" value="GLUTAREDOXIN_2"/>
    <property type="match status" value="1"/>
</dbReference>
<reference evidence="6 7" key="1">
    <citation type="submission" date="2020-08" db="EMBL/GenBank/DDBJ databases">
        <authorList>
            <person name="Newling K."/>
            <person name="Davey J."/>
            <person name="Forrester S."/>
        </authorList>
    </citation>
    <scope>NUCLEOTIDE SEQUENCE [LARGE SCALE GENOMIC DNA]</scope>
    <source>
        <strain evidence="7">Crithidia deanei Carvalho (ATCC PRA-265)</strain>
    </source>
</reference>
<feature type="region of interest" description="Disordered" evidence="4">
    <location>
        <begin position="45"/>
        <end position="64"/>
    </location>
</feature>
<keyword evidence="7" id="KW-1185">Reference proteome</keyword>
<dbReference type="OrthoDB" id="415696at2759"/>
<protein>
    <submittedName>
        <fullName evidence="6">Glutaredoxin, putative</fullName>
    </submittedName>
</protein>
<gene>
    <name evidence="6" type="ORF">ADEAN_000869300</name>
</gene>
<dbReference type="InterPro" id="IPR002109">
    <property type="entry name" value="Glutaredoxin"/>
</dbReference>
<dbReference type="SUPFAM" id="SSF52833">
    <property type="entry name" value="Thioredoxin-like"/>
    <property type="match status" value="1"/>
</dbReference>
<keyword evidence="3" id="KW-0411">Iron-sulfur</keyword>
<evidence type="ECO:0000313" key="6">
    <source>
        <dbReference type="EMBL" id="CAD2221162.1"/>
    </source>
</evidence>
<keyword evidence="1" id="KW-0479">Metal-binding</keyword>
<dbReference type="GO" id="GO:0046872">
    <property type="term" value="F:metal ion binding"/>
    <property type="evidence" value="ECO:0007669"/>
    <property type="project" value="UniProtKB-KW"/>
</dbReference>
<dbReference type="CDD" id="cd03028">
    <property type="entry name" value="GRX_PICOT_like"/>
    <property type="match status" value="1"/>
</dbReference>
<evidence type="ECO:0000256" key="1">
    <source>
        <dbReference type="ARBA" id="ARBA00022723"/>
    </source>
</evidence>
<feature type="domain" description="Glutaredoxin" evidence="5">
    <location>
        <begin position="96"/>
        <end position="158"/>
    </location>
</feature>
<dbReference type="InterPro" id="IPR036249">
    <property type="entry name" value="Thioredoxin-like_sf"/>
</dbReference>
<evidence type="ECO:0000256" key="4">
    <source>
        <dbReference type="SAM" id="MobiDB-lite"/>
    </source>
</evidence>
<proteinExistence type="predicted"/>
<dbReference type="InterPro" id="IPR004480">
    <property type="entry name" value="Monothiol_GRX-rel"/>
</dbReference>
<dbReference type="PANTHER" id="PTHR10293">
    <property type="entry name" value="GLUTAREDOXIN FAMILY MEMBER"/>
    <property type="match status" value="1"/>
</dbReference>